<feature type="region of interest" description="Disordered" evidence="1">
    <location>
        <begin position="98"/>
        <end position="127"/>
    </location>
</feature>
<gene>
    <name evidence="3" type="ORF">GCM10009021_27470</name>
</gene>
<dbReference type="InterPro" id="IPR011051">
    <property type="entry name" value="RmlC_Cupin_sf"/>
</dbReference>
<evidence type="ECO:0000313" key="4">
    <source>
        <dbReference type="Proteomes" id="UP000608850"/>
    </source>
</evidence>
<reference evidence="3 4" key="1">
    <citation type="journal article" date="2019" name="Int. J. Syst. Evol. Microbiol.">
        <title>The Global Catalogue of Microorganisms (GCM) 10K type strain sequencing project: providing services to taxonomists for standard genome sequencing and annotation.</title>
        <authorList>
            <consortium name="The Broad Institute Genomics Platform"/>
            <consortium name="The Broad Institute Genome Sequencing Center for Infectious Disease"/>
            <person name="Wu L."/>
            <person name="Ma J."/>
        </authorList>
    </citation>
    <scope>NUCLEOTIDE SEQUENCE [LARGE SCALE GENOMIC DNA]</scope>
    <source>
        <strain evidence="3 4">JCM 16331</strain>
    </source>
</reference>
<dbReference type="Gene3D" id="2.60.120.10">
    <property type="entry name" value="Jelly Rolls"/>
    <property type="match status" value="1"/>
</dbReference>
<dbReference type="Pfam" id="PF07883">
    <property type="entry name" value="Cupin_2"/>
    <property type="match status" value="1"/>
</dbReference>
<organism evidence="3 4">
    <name type="scientific">Halarchaeum nitratireducens</name>
    <dbReference type="NCBI Taxonomy" id="489913"/>
    <lineage>
        <taxon>Archaea</taxon>
        <taxon>Methanobacteriati</taxon>
        <taxon>Methanobacteriota</taxon>
        <taxon>Stenosarchaea group</taxon>
        <taxon>Halobacteria</taxon>
        <taxon>Halobacteriales</taxon>
        <taxon>Halobacteriaceae</taxon>
    </lineage>
</organism>
<dbReference type="AlphaFoldDB" id="A0A830GE05"/>
<dbReference type="InterPro" id="IPR013096">
    <property type="entry name" value="Cupin_2"/>
</dbReference>
<dbReference type="InterPro" id="IPR014710">
    <property type="entry name" value="RmlC-like_jellyroll"/>
</dbReference>
<evidence type="ECO:0000313" key="3">
    <source>
        <dbReference type="EMBL" id="GGN24209.1"/>
    </source>
</evidence>
<evidence type="ECO:0000259" key="2">
    <source>
        <dbReference type="Pfam" id="PF07883"/>
    </source>
</evidence>
<dbReference type="PANTHER" id="PTHR37694">
    <property type="entry name" value="SLR8022 PROTEIN"/>
    <property type="match status" value="1"/>
</dbReference>
<dbReference type="EMBL" id="BMOQ01000008">
    <property type="protein sequence ID" value="GGN24209.1"/>
    <property type="molecule type" value="Genomic_DNA"/>
</dbReference>
<name>A0A830GE05_9EURY</name>
<dbReference type="SUPFAM" id="SSF51182">
    <property type="entry name" value="RmlC-like cupins"/>
    <property type="match status" value="1"/>
</dbReference>
<proteinExistence type="predicted"/>
<feature type="compositionally biased region" description="Basic and acidic residues" evidence="1">
    <location>
        <begin position="107"/>
        <end position="127"/>
    </location>
</feature>
<dbReference type="PANTHER" id="PTHR37694:SF1">
    <property type="entry name" value="SLR8022 PROTEIN"/>
    <property type="match status" value="1"/>
</dbReference>
<comment type="caution">
    <text evidence="3">The sequence shown here is derived from an EMBL/GenBank/DDBJ whole genome shotgun (WGS) entry which is preliminary data.</text>
</comment>
<dbReference type="Proteomes" id="UP000608850">
    <property type="component" value="Unassembled WGS sequence"/>
</dbReference>
<accession>A0A830GE05</accession>
<feature type="domain" description="Cupin type-2" evidence="2">
    <location>
        <begin position="36"/>
        <end position="99"/>
    </location>
</feature>
<evidence type="ECO:0000256" key="1">
    <source>
        <dbReference type="SAM" id="MobiDB-lite"/>
    </source>
</evidence>
<sequence length="127" mass="13824">MMVATSFDAERAYDDEAFNAETVFESERQKVVLGFFDPGQFIPVHAPASDVAITVQSGRGIVRDAGETRRVEPGDVVVVEAGAARGVRADEETRLEATLVTAPPPSDAEHEPVREGLRRDVFDPREA</sequence>
<keyword evidence="4" id="KW-1185">Reference proteome</keyword>
<protein>
    <recommendedName>
        <fullName evidence="2">Cupin type-2 domain-containing protein</fullName>
    </recommendedName>
</protein>